<proteinExistence type="predicted"/>
<gene>
    <name evidence="1" type="ORF">EVAR_10397_1</name>
</gene>
<reference evidence="1 2" key="1">
    <citation type="journal article" date="2019" name="Commun. Biol.">
        <title>The bagworm genome reveals a unique fibroin gene that provides high tensile strength.</title>
        <authorList>
            <person name="Kono N."/>
            <person name="Nakamura H."/>
            <person name="Ohtoshi R."/>
            <person name="Tomita M."/>
            <person name="Numata K."/>
            <person name="Arakawa K."/>
        </authorList>
    </citation>
    <scope>NUCLEOTIDE SEQUENCE [LARGE SCALE GENOMIC DNA]</scope>
</reference>
<evidence type="ECO:0000313" key="1">
    <source>
        <dbReference type="EMBL" id="GBP24173.1"/>
    </source>
</evidence>
<evidence type="ECO:0000313" key="2">
    <source>
        <dbReference type="Proteomes" id="UP000299102"/>
    </source>
</evidence>
<protein>
    <submittedName>
        <fullName evidence="1">Uncharacterized protein</fullName>
    </submittedName>
</protein>
<dbReference type="EMBL" id="BGZK01000158">
    <property type="protein sequence ID" value="GBP24173.1"/>
    <property type="molecule type" value="Genomic_DNA"/>
</dbReference>
<accession>A0A4C1UCF3</accession>
<keyword evidence="2" id="KW-1185">Reference proteome</keyword>
<organism evidence="1 2">
    <name type="scientific">Eumeta variegata</name>
    <name type="common">Bagworm moth</name>
    <name type="synonym">Eumeta japonica</name>
    <dbReference type="NCBI Taxonomy" id="151549"/>
    <lineage>
        <taxon>Eukaryota</taxon>
        <taxon>Metazoa</taxon>
        <taxon>Ecdysozoa</taxon>
        <taxon>Arthropoda</taxon>
        <taxon>Hexapoda</taxon>
        <taxon>Insecta</taxon>
        <taxon>Pterygota</taxon>
        <taxon>Neoptera</taxon>
        <taxon>Endopterygota</taxon>
        <taxon>Lepidoptera</taxon>
        <taxon>Glossata</taxon>
        <taxon>Ditrysia</taxon>
        <taxon>Tineoidea</taxon>
        <taxon>Psychidae</taxon>
        <taxon>Oiketicinae</taxon>
        <taxon>Eumeta</taxon>
    </lineage>
</organism>
<name>A0A4C1UCF3_EUMVA</name>
<dbReference type="AlphaFoldDB" id="A0A4C1UCF3"/>
<sequence length="149" mass="16454">MFVHTNFFVPEKSPCIDLDTTSAKSSTTLDRHNPKYCLREKNVIRRGDCRIQHVCDKRSNNIISVKVRMAPGTYTGVVSTCLHGLAHVHGPITGVQTIRLSRQSMSTIGHASAPPAPAARALSHVGPHEMENAIANIIFSTFLYSHYIM</sequence>
<dbReference type="Proteomes" id="UP000299102">
    <property type="component" value="Unassembled WGS sequence"/>
</dbReference>
<comment type="caution">
    <text evidence="1">The sequence shown here is derived from an EMBL/GenBank/DDBJ whole genome shotgun (WGS) entry which is preliminary data.</text>
</comment>